<dbReference type="PROSITE" id="PS00108">
    <property type="entry name" value="PROTEIN_KINASE_ST"/>
    <property type="match status" value="1"/>
</dbReference>
<feature type="binding site" evidence="8">
    <location>
        <position position="33"/>
    </location>
    <ligand>
        <name>ATP</name>
        <dbReference type="ChEBI" id="CHEBI:30616"/>
    </ligand>
</feature>
<dbReference type="GO" id="GO:0004693">
    <property type="term" value="F:cyclin-dependent protein serine/threonine kinase activity"/>
    <property type="evidence" value="ECO:0007669"/>
    <property type="project" value="TreeGrafter"/>
</dbReference>
<evidence type="ECO:0000313" key="11">
    <source>
        <dbReference type="EMBL" id="GAX78714.1"/>
    </source>
</evidence>
<dbReference type="EMBL" id="BEGY01000035">
    <property type="protein sequence ID" value="GAX78714.1"/>
    <property type="molecule type" value="Genomic_DNA"/>
</dbReference>
<dbReference type="PROSITE" id="PS00107">
    <property type="entry name" value="PROTEIN_KINASE_ATP"/>
    <property type="match status" value="1"/>
</dbReference>
<evidence type="ECO:0000259" key="10">
    <source>
        <dbReference type="PROSITE" id="PS50011"/>
    </source>
</evidence>
<feature type="region of interest" description="Disordered" evidence="9">
    <location>
        <begin position="507"/>
        <end position="551"/>
    </location>
</feature>
<dbReference type="GO" id="GO:0045944">
    <property type="term" value="P:positive regulation of transcription by RNA polymerase II"/>
    <property type="evidence" value="ECO:0007669"/>
    <property type="project" value="TreeGrafter"/>
</dbReference>
<keyword evidence="4" id="KW-0808">Transferase</keyword>
<dbReference type="InterPro" id="IPR011009">
    <property type="entry name" value="Kinase-like_dom_sf"/>
</dbReference>
<keyword evidence="12" id="KW-1185">Reference proteome</keyword>
<dbReference type="OrthoDB" id="1732493at2759"/>
<dbReference type="PANTHER" id="PTHR24056">
    <property type="entry name" value="CELL DIVISION PROTEIN KINASE"/>
    <property type="match status" value="1"/>
</dbReference>
<keyword evidence="6" id="KW-0418">Kinase</keyword>
<protein>
    <recommendedName>
        <fullName evidence="2">[RNA-polymerase]-subunit kinase</fullName>
        <ecNumber evidence="2">2.7.11.23</ecNumber>
    </recommendedName>
</protein>
<reference evidence="11 12" key="1">
    <citation type="submission" date="2017-08" db="EMBL/GenBank/DDBJ databases">
        <title>Acidophilic green algal genome provides insights into adaptation to an acidic environment.</title>
        <authorList>
            <person name="Hirooka S."/>
            <person name="Hirose Y."/>
            <person name="Kanesaki Y."/>
            <person name="Higuchi S."/>
            <person name="Fujiwara T."/>
            <person name="Onuma R."/>
            <person name="Era A."/>
            <person name="Ohbayashi R."/>
            <person name="Uzuka A."/>
            <person name="Nozaki H."/>
            <person name="Yoshikawa H."/>
            <person name="Miyagishima S.Y."/>
        </authorList>
    </citation>
    <scope>NUCLEOTIDE SEQUENCE [LARGE SCALE GENOMIC DNA]</scope>
    <source>
        <strain evidence="11 12">NIES-2499</strain>
    </source>
</reference>
<dbReference type="InterPro" id="IPR000719">
    <property type="entry name" value="Prot_kinase_dom"/>
</dbReference>
<dbReference type="SUPFAM" id="SSF56112">
    <property type="entry name" value="Protein kinase-like (PK-like)"/>
    <property type="match status" value="1"/>
</dbReference>
<accession>A0A250X6J8</accession>
<dbReference type="PANTHER" id="PTHR24056:SF0">
    <property type="entry name" value="CYCLIN-DEPENDENT KINASE 7"/>
    <property type="match status" value="1"/>
</dbReference>
<keyword evidence="3" id="KW-0723">Serine/threonine-protein kinase</keyword>
<dbReference type="Gene3D" id="1.10.510.10">
    <property type="entry name" value="Transferase(Phosphotransferase) domain 1"/>
    <property type="match status" value="1"/>
</dbReference>
<evidence type="ECO:0000256" key="2">
    <source>
        <dbReference type="ARBA" id="ARBA00012409"/>
    </source>
</evidence>
<proteinExistence type="inferred from homology"/>
<evidence type="ECO:0000256" key="4">
    <source>
        <dbReference type="ARBA" id="ARBA00022679"/>
    </source>
</evidence>
<dbReference type="GO" id="GO:0005737">
    <property type="term" value="C:cytoplasm"/>
    <property type="evidence" value="ECO:0007669"/>
    <property type="project" value="TreeGrafter"/>
</dbReference>
<dbReference type="InterPro" id="IPR008271">
    <property type="entry name" value="Ser/Thr_kinase_AS"/>
</dbReference>
<dbReference type="Pfam" id="PF00069">
    <property type="entry name" value="Pkinase"/>
    <property type="match status" value="1"/>
</dbReference>
<evidence type="ECO:0000256" key="3">
    <source>
        <dbReference type="ARBA" id="ARBA00022527"/>
    </source>
</evidence>
<dbReference type="STRING" id="1157962.A0A250X6J8"/>
<dbReference type="SMART" id="SM00220">
    <property type="entry name" value="S_TKc"/>
    <property type="match status" value="1"/>
</dbReference>
<dbReference type="PROSITE" id="PS50011">
    <property type="entry name" value="PROTEIN_KINASE_DOM"/>
    <property type="match status" value="1"/>
</dbReference>
<dbReference type="Proteomes" id="UP000232323">
    <property type="component" value="Unassembled WGS sequence"/>
</dbReference>
<evidence type="ECO:0000313" key="12">
    <source>
        <dbReference type="Proteomes" id="UP000232323"/>
    </source>
</evidence>
<feature type="region of interest" description="Disordered" evidence="9">
    <location>
        <begin position="726"/>
        <end position="745"/>
    </location>
</feature>
<keyword evidence="5 8" id="KW-0547">Nucleotide-binding</keyword>
<dbReference type="GO" id="GO:0070985">
    <property type="term" value="C:transcription factor TFIIK complex"/>
    <property type="evidence" value="ECO:0007669"/>
    <property type="project" value="TreeGrafter"/>
</dbReference>
<dbReference type="InterPro" id="IPR050108">
    <property type="entry name" value="CDK"/>
</dbReference>
<dbReference type="AlphaFoldDB" id="A0A250X6J8"/>
<evidence type="ECO:0000256" key="6">
    <source>
        <dbReference type="ARBA" id="ARBA00022777"/>
    </source>
</evidence>
<name>A0A250X6J8_9CHLO</name>
<feature type="domain" description="Protein kinase" evidence="10">
    <location>
        <begin position="4"/>
        <end position="286"/>
    </location>
</feature>
<comment type="similarity">
    <text evidence="1">Belongs to the protein kinase superfamily. CMGC Ser/Thr protein kinase family. CDC2/CDKX subfamily.</text>
</comment>
<evidence type="ECO:0000256" key="8">
    <source>
        <dbReference type="PROSITE-ProRule" id="PRU10141"/>
    </source>
</evidence>
<dbReference type="FunFam" id="1.10.510.10:FF:000624">
    <property type="entry name" value="Mitogen-activated protein kinase"/>
    <property type="match status" value="1"/>
</dbReference>
<evidence type="ECO:0000256" key="7">
    <source>
        <dbReference type="ARBA" id="ARBA00022840"/>
    </source>
</evidence>
<evidence type="ECO:0000256" key="5">
    <source>
        <dbReference type="ARBA" id="ARBA00022741"/>
    </source>
</evidence>
<dbReference type="InterPro" id="IPR017441">
    <property type="entry name" value="Protein_kinase_ATP_BS"/>
</dbReference>
<sequence>MDQFEKGPLIGVGVHGRVYRAVHKASQQIVALKKISMGDNVSGIPRAALREIAVLREMQAPYMIRFIDAFPHKQALILVLEYMETDLEAIIKDCEANLTPADVKVYIQTLLQALSMLHSAGIMHRDIKPNNVLLDGNGQAKLADFGLARFIRSPSSSRMTKEIGGRSYRAPELLFGALQYSNAVDMWGAGCVMAELLLRKPWFPGTSDMNQLERIFNALGAPTEESWPEAKELPNFIPWNDVHPTPLSSQFPPSTDPLALDLLSQLMHLSPARRISAAQALQHPYFTSPPLPAGDLERYKPPPRRLQQAPQVMKHVLSFADLERRSLFSMMMEGEDSLQETSASADGSVRSGHLMLGHLSGSYQDIFSSLVASSEDGSAPNSNDAGCMNSDGVPRFRLGTIPRRFSQNSLPSIPAAAPGSTTGAMGAVRCSNGEEHAGTLFGCRLGAVLGGSAAASAAKSPSAVRHIPLPRAVSRSPTSHLRQPLISPPLTLRTDLSSLSVPTATLSASASAPSSGSEAPDYSVKSSSSAGDSASHMKDQNMPPFASVTDQSAVPGLSCRFRVKSSIDPVVESDRSEGEDPTGCSRRGLPRVPLFHLAPTPETNTSLPFTFAPSLASAHTASAHCAKDDLMTLQEAPTPLLPVGPGHDVTSLTCNEHMSSAMMPYTSSHGQLKRRRLFESMDRPVHGTRWVPGSVMTLSDDKGREGTPEEDGVVAAALHERLMHESMRRETPEGSAVRDGVAGVEIDSRAKISQDSLSLDSWSRSLSAL</sequence>
<feature type="compositionally biased region" description="Low complexity" evidence="9">
    <location>
        <begin position="507"/>
        <end position="534"/>
    </location>
</feature>
<evidence type="ECO:0000256" key="1">
    <source>
        <dbReference type="ARBA" id="ARBA00006485"/>
    </source>
</evidence>
<evidence type="ECO:0000256" key="9">
    <source>
        <dbReference type="SAM" id="MobiDB-lite"/>
    </source>
</evidence>
<dbReference type="GO" id="GO:0005524">
    <property type="term" value="F:ATP binding"/>
    <property type="evidence" value="ECO:0007669"/>
    <property type="project" value="UniProtKB-UniRule"/>
</dbReference>
<dbReference type="EC" id="2.7.11.23" evidence="2"/>
<organism evidence="11 12">
    <name type="scientific">Chlamydomonas eustigma</name>
    <dbReference type="NCBI Taxonomy" id="1157962"/>
    <lineage>
        <taxon>Eukaryota</taxon>
        <taxon>Viridiplantae</taxon>
        <taxon>Chlorophyta</taxon>
        <taxon>core chlorophytes</taxon>
        <taxon>Chlorophyceae</taxon>
        <taxon>CS clade</taxon>
        <taxon>Chlamydomonadales</taxon>
        <taxon>Chlamydomonadaceae</taxon>
        <taxon>Chlamydomonas</taxon>
    </lineage>
</organism>
<dbReference type="Gene3D" id="3.30.200.20">
    <property type="entry name" value="Phosphorylase Kinase, domain 1"/>
    <property type="match status" value="1"/>
</dbReference>
<dbReference type="GO" id="GO:0008353">
    <property type="term" value="F:RNA polymerase II CTD heptapeptide repeat kinase activity"/>
    <property type="evidence" value="ECO:0007669"/>
    <property type="project" value="UniProtKB-EC"/>
</dbReference>
<gene>
    <name evidence="11" type="ORF">CEUSTIGMA_g6152.t1</name>
</gene>
<comment type="caution">
    <text evidence="11">The sequence shown here is derived from an EMBL/GenBank/DDBJ whole genome shotgun (WGS) entry which is preliminary data.</text>
</comment>
<keyword evidence="7 8" id="KW-0067">ATP-binding</keyword>